<dbReference type="GO" id="GO:0009252">
    <property type="term" value="P:peptidoglycan biosynthetic process"/>
    <property type="evidence" value="ECO:0007669"/>
    <property type="project" value="TreeGrafter"/>
</dbReference>
<dbReference type="SUPFAM" id="SSF55957">
    <property type="entry name" value="Phosphoglucomutase, C-terminal domain"/>
    <property type="match status" value="1"/>
</dbReference>
<evidence type="ECO:0000256" key="2">
    <source>
        <dbReference type="ARBA" id="ARBA00022553"/>
    </source>
</evidence>
<dbReference type="FunFam" id="3.40.120.10:FF:000003">
    <property type="entry name" value="Phosphoglucosamine mutase"/>
    <property type="match status" value="1"/>
</dbReference>
<evidence type="ECO:0000256" key="3">
    <source>
        <dbReference type="ARBA" id="ARBA00022723"/>
    </source>
</evidence>
<evidence type="ECO:0000259" key="8">
    <source>
        <dbReference type="Pfam" id="PF02878"/>
    </source>
</evidence>
<dbReference type="InterPro" id="IPR005845">
    <property type="entry name" value="A-D-PHexomutase_a/b/a-II"/>
</dbReference>
<dbReference type="InterPro" id="IPR036900">
    <property type="entry name" value="A-D-PHexomutase_C_sf"/>
</dbReference>
<comment type="similarity">
    <text evidence="1 6">Belongs to the phosphohexose mutase family.</text>
</comment>
<dbReference type="InterPro" id="IPR005843">
    <property type="entry name" value="A-D-PHexomutase_C"/>
</dbReference>
<dbReference type="FunFam" id="3.40.120.10:FF:000001">
    <property type="entry name" value="Phosphoglucosamine mutase"/>
    <property type="match status" value="1"/>
</dbReference>
<dbReference type="Gene3D" id="3.40.120.10">
    <property type="entry name" value="Alpha-D-Glucose-1,6-Bisphosphate, subunit A, domain 3"/>
    <property type="match status" value="3"/>
</dbReference>
<accession>A0A2N3G421</accession>
<dbReference type="PANTHER" id="PTHR42946:SF1">
    <property type="entry name" value="PHOSPHOGLUCOMUTASE (ALPHA-D-GLUCOSE-1,6-BISPHOSPHATE-DEPENDENT)"/>
    <property type="match status" value="1"/>
</dbReference>
<dbReference type="GO" id="GO:0006048">
    <property type="term" value="P:UDP-N-acetylglucosamine biosynthetic process"/>
    <property type="evidence" value="ECO:0007669"/>
    <property type="project" value="TreeGrafter"/>
</dbReference>
<feature type="binding site" evidence="6">
    <location>
        <position position="250"/>
    </location>
    <ligand>
        <name>Mg(2+)</name>
        <dbReference type="ChEBI" id="CHEBI:18420"/>
    </ligand>
</feature>
<evidence type="ECO:0000256" key="4">
    <source>
        <dbReference type="ARBA" id="ARBA00022842"/>
    </source>
</evidence>
<comment type="catalytic activity">
    <reaction evidence="6">
        <text>alpha-D-glucosamine 1-phosphate = D-glucosamine 6-phosphate</text>
        <dbReference type="Rhea" id="RHEA:23424"/>
        <dbReference type="ChEBI" id="CHEBI:58516"/>
        <dbReference type="ChEBI" id="CHEBI:58725"/>
        <dbReference type="EC" id="5.4.2.10"/>
    </reaction>
</comment>
<dbReference type="Pfam" id="PF02880">
    <property type="entry name" value="PGM_PMM_III"/>
    <property type="match status" value="1"/>
</dbReference>
<evidence type="ECO:0000259" key="9">
    <source>
        <dbReference type="Pfam" id="PF02879"/>
    </source>
</evidence>
<dbReference type="GO" id="GO:0005975">
    <property type="term" value="P:carbohydrate metabolic process"/>
    <property type="evidence" value="ECO:0007669"/>
    <property type="project" value="InterPro"/>
</dbReference>
<evidence type="ECO:0000256" key="6">
    <source>
        <dbReference type="HAMAP-Rule" id="MF_01554"/>
    </source>
</evidence>
<gene>
    <name evidence="6" type="primary">glmM</name>
    <name evidence="11" type="ORF">CVT63_07835</name>
</gene>
<comment type="caution">
    <text evidence="11">The sequence shown here is derived from an EMBL/GenBank/DDBJ whole genome shotgun (WGS) entry which is preliminary data.</text>
</comment>
<dbReference type="InterPro" id="IPR016055">
    <property type="entry name" value="A-D-PHexomutase_a/b/a-I/II/III"/>
</dbReference>
<feature type="active site" description="Phosphoserine intermediate" evidence="6">
    <location>
        <position position="111"/>
    </location>
</feature>
<evidence type="ECO:0000256" key="1">
    <source>
        <dbReference type="ARBA" id="ARBA00010231"/>
    </source>
</evidence>
<dbReference type="EC" id="5.4.2.10" evidence="6"/>
<comment type="PTM">
    <text evidence="6">Activated by phosphorylation.</text>
</comment>
<dbReference type="Proteomes" id="UP000233654">
    <property type="component" value="Unassembled WGS sequence"/>
</dbReference>
<evidence type="ECO:0000259" key="7">
    <source>
        <dbReference type="Pfam" id="PF00408"/>
    </source>
</evidence>
<dbReference type="InterPro" id="IPR005846">
    <property type="entry name" value="A-D-PHexomutase_a/b/a-III"/>
</dbReference>
<dbReference type="GO" id="GO:0005829">
    <property type="term" value="C:cytosol"/>
    <property type="evidence" value="ECO:0007669"/>
    <property type="project" value="TreeGrafter"/>
</dbReference>
<protein>
    <recommendedName>
        <fullName evidence="6">Phosphoglucosamine mutase</fullName>
        <ecNumber evidence="6">5.4.2.10</ecNumber>
    </recommendedName>
</protein>
<dbReference type="Pfam" id="PF02878">
    <property type="entry name" value="PGM_PMM_I"/>
    <property type="match status" value="1"/>
</dbReference>
<dbReference type="InterPro" id="IPR005844">
    <property type="entry name" value="A-D-PHexomutase_a/b/a-I"/>
</dbReference>
<comment type="function">
    <text evidence="6">Catalyzes the conversion of glucosamine-6-phosphate to glucosamine-1-phosphate.</text>
</comment>
<dbReference type="NCBIfam" id="NF008139">
    <property type="entry name" value="PRK10887.1"/>
    <property type="match status" value="1"/>
</dbReference>
<name>A0A2N3G421_9ACTN</name>
<evidence type="ECO:0000259" key="10">
    <source>
        <dbReference type="Pfam" id="PF02880"/>
    </source>
</evidence>
<dbReference type="InterPro" id="IPR006352">
    <property type="entry name" value="GlmM_bact"/>
</dbReference>
<keyword evidence="2 6" id="KW-0597">Phosphoprotein</keyword>
<dbReference type="Gene3D" id="3.30.310.50">
    <property type="entry name" value="Alpha-D-phosphohexomutase, C-terminal domain"/>
    <property type="match status" value="1"/>
</dbReference>
<dbReference type="GO" id="GO:0004615">
    <property type="term" value="F:phosphomannomutase activity"/>
    <property type="evidence" value="ECO:0007669"/>
    <property type="project" value="TreeGrafter"/>
</dbReference>
<keyword evidence="5 6" id="KW-0413">Isomerase</keyword>
<evidence type="ECO:0000313" key="11">
    <source>
        <dbReference type="EMBL" id="PKQ27471.1"/>
    </source>
</evidence>
<dbReference type="GO" id="GO:0000287">
    <property type="term" value="F:magnesium ion binding"/>
    <property type="evidence" value="ECO:0007669"/>
    <property type="project" value="UniProtKB-UniRule"/>
</dbReference>
<feature type="domain" description="Alpha-D-phosphohexomutase alpha/beta/alpha" evidence="10">
    <location>
        <begin position="265"/>
        <end position="377"/>
    </location>
</feature>
<keyword evidence="4 6" id="KW-0460">Magnesium</keyword>
<dbReference type="GO" id="GO:0008966">
    <property type="term" value="F:phosphoglucosamine mutase activity"/>
    <property type="evidence" value="ECO:0007669"/>
    <property type="project" value="UniProtKB-UniRule"/>
</dbReference>
<reference evidence="11 12" key="1">
    <citation type="journal article" date="2017" name="ISME J.">
        <title>Potential for microbial H2 and metal transformations associated with novel bacteria and archaea in deep terrestrial subsurface sediments.</title>
        <authorList>
            <person name="Hernsdorf A.W."/>
            <person name="Amano Y."/>
            <person name="Miyakawa K."/>
            <person name="Ise K."/>
            <person name="Suzuki Y."/>
            <person name="Anantharaman K."/>
            <person name="Probst A."/>
            <person name="Burstein D."/>
            <person name="Thomas B.C."/>
            <person name="Banfield J.F."/>
        </authorList>
    </citation>
    <scope>NUCLEOTIDE SEQUENCE [LARGE SCALE GENOMIC DNA]</scope>
    <source>
        <strain evidence="11">HGW-Actinobacteria-3</strain>
    </source>
</reference>
<keyword evidence="3 6" id="KW-0479">Metal-binding</keyword>
<evidence type="ECO:0000313" key="12">
    <source>
        <dbReference type="Proteomes" id="UP000233654"/>
    </source>
</evidence>
<dbReference type="PRINTS" id="PR00509">
    <property type="entry name" value="PGMPMM"/>
</dbReference>
<dbReference type="CDD" id="cd05802">
    <property type="entry name" value="GlmM"/>
    <property type="match status" value="1"/>
</dbReference>
<dbReference type="Pfam" id="PF00408">
    <property type="entry name" value="PGM_PMM_IV"/>
    <property type="match status" value="1"/>
</dbReference>
<dbReference type="EMBL" id="PHEX01000092">
    <property type="protein sequence ID" value="PKQ27471.1"/>
    <property type="molecule type" value="Genomic_DNA"/>
</dbReference>
<feature type="binding site" description="via phosphate group" evidence="6">
    <location>
        <position position="111"/>
    </location>
    <ligand>
        <name>Mg(2+)</name>
        <dbReference type="ChEBI" id="CHEBI:18420"/>
    </ligand>
</feature>
<dbReference type="Pfam" id="PF02879">
    <property type="entry name" value="PGM_PMM_II"/>
    <property type="match status" value="1"/>
</dbReference>
<organism evidence="11 12">
    <name type="scientific">Candidatus Anoxymicrobium japonicum</name>
    <dbReference type="NCBI Taxonomy" id="2013648"/>
    <lineage>
        <taxon>Bacteria</taxon>
        <taxon>Bacillati</taxon>
        <taxon>Actinomycetota</taxon>
        <taxon>Candidatus Geothermincolia</taxon>
        <taxon>Candidatus Geothermincolales</taxon>
        <taxon>Candidatus Anoxymicrobiaceae</taxon>
        <taxon>Candidatus Anoxymicrobium</taxon>
    </lineage>
</organism>
<feature type="domain" description="Alpha-D-phosphohexomutase C-terminal" evidence="7">
    <location>
        <begin position="381"/>
        <end position="447"/>
    </location>
</feature>
<feature type="binding site" evidence="6">
    <location>
        <position position="252"/>
    </location>
    <ligand>
        <name>Mg(2+)</name>
        <dbReference type="ChEBI" id="CHEBI:18420"/>
    </ligand>
</feature>
<dbReference type="SUPFAM" id="SSF53738">
    <property type="entry name" value="Phosphoglucomutase, first 3 domains"/>
    <property type="match status" value="3"/>
</dbReference>
<evidence type="ECO:0000256" key="5">
    <source>
        <dbReference type="ARBA" id="ARBA00023235"/>
    </source>
</evidence>
<feature type="domain" description="Alpha-D-phosphohexomutase alpha/beta/alpha" evidence="9">
    <location>
        <begin position="166"/>
        <end position="261"/>
    </location>
</feature>
<dbReference type="PANTHER" id="PTHR42946">
    <property type="entry name" value="PHOSPHOHEXOSE MUTASE"/>
    <property type="match status" value="1"/>
</dbReference>
<dbReference type="InterPro" id="IPR005841">
    <property type="entry name" value="Alpha-D-phosphohexomutase_SF"/>
</dbReference>
<dbReference type="HAMAP" id="MF_01554_B">
    <property type="entry name" value="GlmM_B"/>
    <property type="match status" value="1"/>
</dbReference>
<comment type="cofactor">
    <cofactor evidence="6">
        <name>Mg(2+)</name>
        <dbReference type="ChEBI" id="CHEBI:18420"/>
    </cofactor>
    <text evidence="6">Binds 1 Mg(2+) ion per subunit.</text>
</comment>
<dbReference type="AlphaFoldDB" id="A0A2N3G421"/>
<proteinExistence type="inferred from homology"/>
<feature type="binding site" evidence="6">
    <location>
        <position position="248"/>
    </location>
    <ligand>
        <name>Mg(2+)</name>
        <dbReference type="ChEBI" id="CHEBI:18420"/>
    </ligand>
</feature>
<feature type="domain" description="Alpha-D-phosphohexomutase alpha/beta/alpha" evidence="8">
    <location>
        <begin position="16"/>
        <end position="145"/>
    </location>
</feature>
<dbReference type="NCBIfam" id="TIGR01455">
    <property type="entry name" value="glmM"/>
    <property type="match status" value="1"/>
</dbReference>
<feature type="modified residue" description="Phosphoserine" evidence="6">
    <location>
        <position position="111"/>
    </location>
</feature>
<sequence>MPDPCCIIEVGGLLKKRFGTDGIRGEANRDLTPEVALRLGRAAVLALGDGDCRVVVGRDTRVSGFMLEDALTAGLLSQGASVMLAGVIPTPAIAYLTEELDATAGIVISASHNSFEDNGIKFFGPGGVKLPDEVENSIEERFESTATLSNPGTVGEVRSIEDAEDIYVDHLLECVNFDLEGYRVVLDCANGAAYRVCPRIFRTLGATVETVGAEPNGRNINFNCGSTHPELASGAVTTWNANLGFALDGDADRCICVDETGEVRDGDYVMSVVARYLKERDLLHPPLVISTVMSNLGFFRSLKESEIEIQQVQVGDRYVLERMVETGALLGGEQSGHIIFGEHASTGDGTLTALMVAGIVRDTGETLSCLAGTMKKYPQVLLNVRSKSGRRLKKDMALWATVEKHERELGDRGRIIVRSSGTEPIERVMVEAMSERKAHEVARAIADTILEELDHR</sequence>
<dbReference type="InterPro" id="IPR050060">
    <property type="entry name" value="Phosphoglucosamine_mutase"/>
</dbReference>